<protein>
    <submittedName>
        <fullName evidence="8">Copper resistance protein</fullName>
    </submittedName>
</protein>
<dbReference type="PANTHER" id="PTHR34820:SF4">
    <property type="entry name" value="INNER MEMBRANE PROTEIN YEBZ"/>
    <property type="match status" value="1"/>
</dbReference>
<dbReference type="Proteomes" id="UP000594015">
    <property type="component" value="Chromosome"/>
</dbReference>
<dbReference type="RefSeq" id="WP_092214318.1">
    <property type="nucleotide sequence ID" value="NZ_CP030050.1"/>
</dbReference>
<feature type="transmembrane region" description="Helical" evidence="6">
    <location>
        <begin position="293"/>
        <end position="313"/>
    </location>
</feature>
<accession>A0AAE7THH3</accession>
<keyword evidence="3 6" id="KW-0812">Transmembrane</keyword>
<dbReference type="KEGG" id="barh:WN72_25835"/>
<dbReference type="EMBL" id="CP030050">
    <property type="protein sequence ID" value="QOZ69352.1"/>
    <property type="molecule type" value="Genomic_DNA"/>
</dbReference>
<evidence type="ECO:0000313" key="9">
    <source>
        <dbReference type="Proteomes" id="UP000594015"/>
    </source>
</evidence>
<evidence type="ECO:0000256" key="2">
    <source>
        <dbReference type="ARBA" id="ARBA00022475"/>
    </source>
</evidence>
<dbReference type="AlphaFoldDB" id="A0AAE7THH3"/>
<dbReference type="GO" id="GO:0006825">
    <property type="term" value="P:copper ion transport"/>
    <property type="evidence" value="ECO:0007669"/>
    <property type="project" value="InterPro"/>
</dbReference>
<name>A0AAE7THH3_9BRAD</name>
<feature type="transmembrane region" description="Helical" evidence="6">
    <location>
        <begin position="102"/>
        <end position="122"/>
    </location>
</feature>
<keyword evidence="4 6" id="KW-1133">Transmembrane helix</keyword>
<evidence type="ECO:0000313" key="8">
    <source>
        <dbReference type="EMBL" id="QOZ69352.1"/>
    </source>
</evidence>
<evidence type="ECO:0000256" key="1">
    <source>
        <dbReference type="ARBA" id="ARBA00004651"/>
    </source>
</evidence>
<feature type="domain" description="Copper resistance protein D" evidence="7">
    <location>
        <begin position="202"/>
        <end position="306"/>
    </location>
</feature>
<dbReference type="InterPro" id="IPR032694">
    <property type="entry name" value="CopC/D"/>
</dbReference>
<comment type="subcellular location">
    <subcellularLocation>
        <location evidence="1">Cell membrane</location>
        <topology evidence="1">Multi-pass membrane protein</topology>
    </subcellularLocation>
</comment>
<feature type="transmembrane region" description="Helical" evidence="6">
    <location>
        <begin position="127"/>
        <end position="145"/>
    </location>
</feature>
<feature type="transmembrane region" description="Helical" evidence="6">
    <location>
        <begin position="56"/>
        <end position="74"/>
    </location>
</feature>
<organism evidence="8 9">
    <name type="scientific">Bradyrhizobium arachidis</name>
    <dbReference type="NCBI Taxonomy" id="858423"/>
    <lineage>
        <taxon>Bacteria</taxon>
        <taxon>Pseudomonadati</taxon>
        <taxon>Pseudomonadota</taxon>
        <taxon>Alphaproteobacteria</taxon>
        <taxon>Hyphomicrobiales</taxon>
        <taxon>Nitrobacteraceae</taxon>
        <taxon>Bradyrhizobium</taxon>
    </lineage>
</organism>
<sequence length="318" mass="33132">MDWSATGVAMVAARAIHFAATAVIVGTLVFRTNIAKVALREEENVAIPFWTQTLHLLWACLAVGVISGLVWLLLQAVSMSGLPFGEAVSADVLSTVVNETQFGQLMEVRAGLAVALAACLAFDRAALAEWLALAAGLGLAASLAWTGHAGSTLGATGDVHLAADALHLIAAAAWIGGLVSLVLFFAAGRNQATAWAPVASDAAERFSILGMVSVATLFVTGIVNVWILVGSFRGLFTTEYGLVLMLKLGIFAAMLAVAAINRFYLMPRLALPSATGVQSDSLRQLTRNSVIEIALGLTILAIVGMLGMMHPAVHLVST</sequence>
<keyword evidence="5 6" id="KW-0472">Membrane</keyword>
<proteinExistence type="predicted"/>
<feature type="transmembrane region" description="Helical" evidence="6">
    <location>
        <begin position="240"/>
        <end position="260"/>
    </location>
</feature>
<gene>
    <name evidence="8" type="ORF">WN72_25835</name>
</gene>
<evidence type="ECO:0000256" key="6">
    <source>
        <dbReference type="SAM" id="Phobius"/>
    </source>
</evidence>
<evidence type="ECO:0000256" key="4">
    <source>
        <dbReference type="ARBA" id="ARBA00022989"/>
    </source>
</evidence>
<dbReference type="InterPro" id="IPR008457">
    <property type="entry name" value="Cu-R_CopD_dom"/>
</dbReference>
<reference evidence="8 9" key="1">
    <citation type="submission" date="2018-06" db="EMBL/GenBank/DDBJ databases">
        <title>Comparative genomics of Bradyrhizobium nodulating Arachidis hypogaea.</title>
        <authorList>
            <person name="Li Y."/>
        </authorList>
    </citation>
    <scope>NUCLEOTIDE SEQUENCE [LARGE SCALE GENOMIC DNA]</scope>
    <source>
        <strain evidence="8 9">CCBAU 051107</strain>
    </source>
</reference>
<evidence type="ECO:0000256" key="3">
    <source>
        <dbReference type="ARBA" id="ARBA00022692"/>
    </source>
</evidence>
<evidence type="ECO:0000256" key="5">
    <source>
        <dbReference type="ARBA" id="ARBA00023136"/>
    </source>
</evidence>
<dbReference type="Pfam" id="PF05425">
    <property type="entry name" value="CopD"/>
    <property type="match status" value="1"/>
</dbReference>
<evidence type="ECO:0000259" key="7">
    <source>
        <dbReference type="Pfam" id="PF05425"/>
    </source>
</evidence>
<feature type="transmembrane region" description="Helical" evidence="6">
    <location>
        <begin position="6"/>
        <end position="30"/>
    </location>
</feature>
<dbReference type="InterPro" id="IPR047689">
    <property type="entry name" value="CopD"/>
</dbReference>
<dbReference type="NCBIfam" id="NF033808">
    <property type="entry name" value="copper_CopD"/>
    <property type="match status" value="1"/>
</dbReference>
<dbReference type="GO" id="GO:0005886">
    <property type="term" value="C:plasma membrane"/>
    <property type="evidence" value="ECO:0007669"/>
    <property type="project" value="UniProtKB-SubCell"/>
</dbReference>
<keyword evidence="2" id="KW-1003">Cell membrane</keyword>
<feature type="transmembrane region" description="Helical" evidence="6">
    <location>
        <begin position="208"/>
        <end position="228"/>
    </location>
</feature>
<feature type="transmembrane region" description="Helical" evidence="6">
    <location>
        <begin position="165"/>
        <end position="187"/>
    </location>
</feature>
<dbReference type="PANTHER" id="PTHR34820">
    <property type="entry name" value="INNER MEMBRANE PROTEIN YEBZ"/>
    <property type="match status" value="1"/>
</dbReference>